<dbReference type="Gene3D" id="6.10.250.3370">
    <property type="match status" value="1"/>
</dbReference>
<dbReference type="RefSeq" id="WP_074749172.1">
    <property type="nucleotide sequence ID" value="NZ_FOCT01000023.1"/>
</dbReference>
<evidence type="ECO:0000256" key="1">
    <source>
        <dbReference type="ARBA" id="ARBA00007832"/>
    </source>
</evidence>
<evidence type="ECO:0000259" key="3">
    <source>
        <dbReference type="Pfam" id="PF06276"/>
    </source>
</evidence>
<dbReference type="Pfam" id="PF06276">
    <property type="entry name" value="FhuF"/>
    <property type="match status" value="1"/>
</dbReference>
<dbReference type="GO" id="GO:0019290">
    <property type="term" value="P:siderophore biosynthetic process"/>
    <property type="evidence" value="ECO:0007669"/>
    <property type="project" value="InterPro"/>
</dbReference>
<protein>
    <submittedName>
        <fullName evidence="4">Siderophore synthetase component</fullName>
    </submittedName>
</protein>
<dbReference type="PANTHER" id="PTHR34384:SF5">
    <property type="entry name" value="L-2,3-DIAMINOPROPANOATE--CITRATE LIGASE"/>
    <property type="match status" value="1"/>
</dbReference>
<dbReference type="GO" id="GO:0016881">
    <property type="term" value="F:acid-amino acid ligase activity"/>
    <property type="evidence" value="ECO:0007669"/>
    <property type="project" value="UniProtKB-ARBA"/>
</dbReference>
<dbReference type="PANTHER" id="PTHR34384">
    <property type="entry name" value="L-2,3-DIAMINOPROPANOATE--CITRATE LIGASE"/>
    <property type="match status" value="1"/>
</dbReference>
<evidence type="ECO:0000313" key="4">
    <source>
        <dbReference type="EMBL" id="SEO45621.1"/>
    </source>
</evidence>
<dbReference type="InterPro" id="IPR007310">
    <property type="entry name" value="Aerobactin_biosyn_IucA/IucC_N"/>
</dbReference>
<organism evidence="4 5">
    <name type="scientific">Nitrosospira multiformis</name>
    <dbReference type="NCBI Taxonomy" id="1231"/>
    <lineage>
        <taxon>Bacteria</taxon>
        <taxon>Pseudomonadati</taxon>
        <taxon>Pseudomonadota</taxon>
        <taxon>Betaproteobacteria</taxon>
        <taxon>Nitrosomonadales</taxon>
        <taxon>Nitrosomonadaceae</taxon>
        <taxon>Nitrosospira</taxon>
    </lineage>
</organism>
<feature type="domain" description="Aerobactin siderophore biosynthesis IucA/IucC N-terminal" evidence="2">
    <location>
        <begin position="162"/>
        <end position="384"/>
    </location>
</feature>
<dbReference type="Pfam" id="PF04183">
    <property type="entry name" value="IucA_IucC"/>
    <property type="match status" value="1"/>
</dbReference>
<reference evidence="4 5" key="1">
    <citation type="submission" date="2016-10" db="EMBL/GenBank/DDBJ databases">
        <authorList>
            <person name="de Groot N.N."/>
        </authorList>
    </citation>
    <scope>NUCLEOTIDE SEQUENCE [LARGE SCALE GENOMIC DNA]</scope>
    <source>
        <strain evidence="4 5">Nl18</strain>
    </source>
</reference>
<name>A0A1H8PV26_9PROT</name>
<evidence type="ECO:0000259" key="2">
    <source>
        <dbReference type="Pfam" id="PF04183"/>
    </source>
</evidence>
<feature type="domain" description="Aerobactin siderophore biosynthesis IucA/IucC-like C-terminal" evidence="3">
    <location>
        <begin position="416"/>
        <end position="565"/>
    </location>
</feature>
<gene>
    <name evidence="4" type="ORF">SAMN05216404_12317</name>
</gene>
<proteinExistence type="inferred from homology"/>
<dbReference type="EMBL" id="FOCT01000023">
    <property type="protein sequence ID" value="SEO45621.1"/>
    <property type="molecule type" value="Genomic_DNA"/>
</dbReference>
<dbReference type="Proteomes" id="UP000183898">
    <property type="component" value="Unassembled WGS sequence"/>
</dbReference>
<comment type="similarity">
    <text evidence="1">Belongs to the IucA/IucC family.</text>
</comment>
<evidence type="ECO:0000313" key="5">
    <source>
        <dbReference type="Proteomes" id="UP000183898"/>
    </source>
</evidence>
<sequence>MTAILLPLPQMAPIERRMVEQYLNTYCRETGYFDPRLAADEAGPIELHPYIEAWRAAGLAPYLVSFARAGYQLAGAFSCFSPIGYNRLAPFAWIGHDGEWQPLIYDVTPLVDLIADELALNSSQPPEIVENNRQRLKTLMRNSIAQVRRFHLHKPVEERPPFVRAEQSLRFGHIFHVTSKAAEGFSEEDMQRYAPELSASFRLHYFAVKTSMMDMRVVSGKPPSLDPEVAMFSRNPLADGNYGLLPCHPWQANYLLDLPEIRLMLKDGELISLGPLGEVAWPTSSVRTVWLPHQSLFLKLSLNIRITNFIRNNPTEQVRRALDASLALSLLPDHVLQQPAFRILPELASQTLKLPNEALRAACAVVYRQGISTSEAGQVRPIVAVLEEPADGEIPLLALLREAAQAKPLDEELIRRWWKCYLDITLLPMLSLFLRYGVSLEAHLQNTLIAFHDGWPVRGYVRDMEGVSISRDRFPFLDCLPLDSPALYTEEQAWHRFQYYVLVNHIGHVIACLARTGLITESTLYRDTTMVLSSIDDSLIRQLLVQATLPAKANMLSSFYQHGERPLWVHIPNFLVQR</sequence>
<dbReference type="InterPro" id="IPR022770">
    <property type="entry name" value="IucA/IucC-like_C"/>
</dbReference>
<dbReference type="Gene3D" id="1.10.510.40">
    <property type="match status" value="1"/>
</dbReference>
<dbReference type="AlphaFoldDB" id="A0A1H8PV26"/>
<dbReference type="InterPro" id="IPR037455">
    <property type="entry name" value="LucA/IucC-like"/>
</dbReference>
<accession>A0A1H8PV26</accession>